<evidence type="ECO:0000259" key="1">
    <source>
        <dbReference type="Pfam" id="PF19834"/>
    </source>
</evidence>
<name>A0A2A2D1Y7_9ACTN</name>
<keyword evidence="3" id="KW-1185">Reference proteome</keyword>
<comment type="caution">
    <text evidence="2">The sequence shown here is derived from an EMBL/GenBank/DDBJ whole genome shotgun (WGS) entry which is preliminary data.</text>
</comment>
<evidence type="ECO:0000313" key="3">
    <source>
        <dbReference type="Proteomes" id="UP000218944"/>
    </source>
</evidence>
<dbReference type="EMBL" id="NSJV01000558">
    <property type="protein sequence ID" value="PAU45544.1"/>
    <property type="molecule type" value="Genomic_DNA"/>
</dbReference>
<accession>A0A2A2D1Y7</accession>
<feature type="domain" description="DUF6314" evidence="1">
    <location>
        <begin position="18"/>
        <end position="148"/>
    </location>
</feature>
<sequence length="154" mass="16985">MPVSEAAPYPVPDAAAYLTGEWTVERVLSDLAADRRGSFRGTAVFREADDGRLTHTEDGELCWEGAASAAGRTLVLLPAGDGTCEVLFSDGRFFHDLDLRTGHWAVSHPCAADSYEGTFDVVSRDEWRVCWRTTGPAKDHSQRSVYRRRLAPGR</sequence>
<reference evidence="2 3" key="1">
    <citation type="submission" date="2017-08" db="EMBL/GenBank/DDBJ databases">
        <title>Genome sequence of Streptomyces albireticuli NRRL B-1670.</title>
        <authorList>
            <person name="Graham D.E."/>
            <person name="Mahan K.M."/>
            <person name="Klingeman D.M."/>
            <person name="Hettich R.L."/>
            <person name="Parry R.J."/>
            <person name="Spain J.C."/>
        </authorList>
    </citation>
    <scope>NUCLEOTIDE SEQUENCE [LARGE SCALE GENOMIC DNA]</scope>
    <source>
        <strain evidence="2 3">NRRL B-1670</strain>
    </source>
</reference>
<dbReference type="AlphaFoldDB" id="A0A2A2D1Y7"/>
<organism evidence="2 3">
    <name type="scientific">Streptomyces albireticuli</name>
    <dbReference type="NCBI Taxonomy" id="1940"/>
    <lineage>
        <taxon>Bacteria</taxon>
        <taxon>Bacillati</taxon>
        <taxon>Actinomycetota</taxon>
        <taxon>Actinomycetes</taxon>
        <taxon>Kitasatosporales</taxon>
        <taxon>Streptomycetaceae</taxon>
        <taxon>Streptomyces</taxon>
    </lineage>
</organism>
<dbReference type="InterPro" id="IPR045632">
    <property type="entry name" value="DUF6314"/>
</dbReference>
<gene>
    <name evidence="2" type="ORF">CK936_28950</name>
</gene>
<dbReference type="Pfam" id="PF19834">
    <property type="entry name" value="DUF6314"/>
    <property type="match status" value="1"/>
</dbReference>
<protein>
    <recommendedName>
        <fullName evidence="1">DUF6314 domain-containing protein</fullName>
    </recommendedName>
</protein>
<dbReference type="Proteomes" id="UP000218944">
    <property type="component" value="Unassembled WGS sequence"/>
</dbReference>
<proteinExistence type="predicted"/>
<evidence type="ECO:0000313" key="2">
    <source>
        <dbReference type="EMBL" id="PAU45544.1"/>
    </source>
</evidence>